<dbReference type="GO" id="GO:0016853">
    <property type="term" value="F:isomerase activity"/>
    <property type="evidence" value="ECO:0007669"/>
    <property type="project" value="UniProtKB-KW"/>
</dbReference>
<dbReference type="AlphaFoldDB" id="A0A9W6GNY9"/>
<dbReference type="InterPro" id="IPR050312">
    <property type="entry name" value="IolE/XylAMocC-like"/>
</dbReference>
<dbReference type="InterPro" id="IPR036237">
    <property type="entry name" value="Xyl_isomerase-like_sf"/>
</dbReference>
<dbReference type="InterPro" id="IPR013022">
    <property type="entry name" value="Xyl_isomerase-like_TIM-brl"/>
</dbReference>
<dbReference type="Pfam" id="PF01261">
    <property type="entry name" value="AP_endonuc_2"/>
    <property type="match status" value="1"/>
</dbReference>
<dbReference type="RefSeq" id="WP_281837613.1">
    <property type="nucleotide sequence ID" value="NZ_BSDY01000029.1"/>
</dbReference>
<protein>
    <submittedName>
        <fullName evidence="2">Xylose isomerase</fullName>
    </submittedName>
</protein>
<proteinExistence type="predicted"/>
<dbReference type="PANTHER" id="PTHR12110:SF53">
    <property type="entry name" value="BLR5974 PROTEIN"/>
    <property type="match status" value="1"/>
</dbReference>
<dbReference type="SUPFAM" id="SSF51658">
    <property type="entry name" value="Xylose isomerase-like"/>
    <property type="match status" value="1"/>
</dbReference>
<sequence length="327" mass="37748">MKIGIETESFHLYFQYGKMDIFDFIRKAAELGFEGVELNIIPGWGLHPELGQMGPDNKEHLDKVRDEIKKYNLYAEIDCNGTSYAELSKAVRVAHHIGADVIRTYIKFDEFDETLYEQTRRDLKEIVPLLEKYRIKLGLENHEYEVSDEIIDIVKEVDSYWVGLHYDFGNAMMAWEDPIEAAEKMAPYTYTTHFKDHIILEDADAKYGYLVCGVPAGTGNIDLDRAFQIMVEKSPLKRINMEMCFPYCTDFKREPGAGGVHKVGEGAFKLGESPYDRNIIKPLDYYFPHKAVDEAFIEKMMADQFEGAKKGAEYLKSLRDKYCRGEF</sequence>
<feature type="domain" description="Xylose isomerase-like TIM barrel" evidence="1">
    <location>
        <begin position="25"/>
        <end position="232"/>
    </location>
</feature>
<dbReference type="Proteomes" id="UP001144471">
    <property type="component" value="Unassembled WGS sequence"/>
</dbReference>
<evidence type="ECO:0000259" key="1">
    <source>
        <dbReference type="Pfam" id="PF01261"/>
    </source>
</evidence>
<keyword evidence="2" id="KW-0413">Isomerase</keyword>
<comment type="caution">
    <text evidence="2">The sequence shown here is derived from an EMBL/GenBank/DDBJ whole genome shotgun (WGS) entry which is preliminary data.</text>
</comment>
<reference evidence="2" key="1">
    <citation type="submission" date="2022-12" db="EMBL/GenBank/DDBJ databases">
        <title>Reference genome sequencing for broad-spectrum identification of bacterial and archaeal isolates by mass spectrometry.</title>
        <authorList>
            <person name="Sekiguchi Y."/>
            <person name="Tourlousse D.M."/>
        </authorList>
    </citation>
    <scope>NUCLEOTIDE SEQUENCE</scope>
    <source>
        <strain evidence="2">10succ1</strain>
    </source>
</reference>
<dbReference type="EMBL" id="BSDY01000029">
    <property type="protein sequence ID" value="GLI57937.1"/>
    <property type="molecule type" value="Genomic_DNA"/>
</dbReference>
<accession>A0A9W6GNY9</accession>
<organism evidence="2 3">
    <name type="scientific">Propionigenium maris DSM 9537</name>
    <dbReference type="NCBI Taxonomy" id="1123000"/>
    <lineage>
        <taxon>Bacteria</taxon>
        <taxon>Fusobacteriati</taxon>
        <taxon>Fusobacteriota</taxon>
        <taxon>Fusobacteriia</taxon>
        <taxon>Fusobacteriales</taxon>
        <taxon>Fusobacteriaceae</taxon>
        <taxon>Propionigenium</taxon>
    </lineage>
</organism>
<keyword evidence="3" id="KW-1185">Reference proteome</keyword>
<evidence type="ECO:0000313" key="2">
    <source>
        <dbReference type="EMBL" id="GLI57937.1"/>
    </source>
</evidence>
<gene>
    <name evidence="2" type="ORF">PM10SUCC1_34510</name>
</gene>
<evidence type="ECO:0000313" key="3">
    <source>
        <dbReference type="Proteomes" id="UP001144471"/>
    </source>
</evidence>
<dbReference type="PANTHER" id="PTHR12110">
    <property type="entry name" value="HYDROXYPYRUVATE ISOMERASE"/>
    <property type="match status" value="1"/>
</dbReference>
<dbReference type="Gene3D" id="3.20.20.150">
    <property type="entry name" value="Divalent-metal-dependent TIM barrel enzymes"/>
    <property type="match status" value="1"/>
</dbReference>
<name>A0A9W6GNY9_9FUSO</name>